<evidence type="ECO:0000313" key="4">
    <source>
        <dbReference type="EMBL" id="CAF1180687.1"/>
    </source>
</evidence>
<name>A0A814UP97_9BILA</name>
<dbReference type="GO" id="GO:0030246">
    <property type="term" value="F:carbohydrate binding"/>
    <property type="evidence" value="ECO:0007669"/>
    <property type="project" value="InterPro"/>
</dbReference>
<reference evidence="3" key="1">
    <citation type="submission" date="2021-02" db="EMBL/GenBank/DDBJ databases">
        <authorList>
            <person name="Nowell W R."/>
        </authorList>
    </citation>
    <scope>NUCLEOTIDE SEQUENCE</scope>
</reference>
<sequence length="136" mass="15522">MQTIGPIPIDDNVGKETVLHYDTNIENASKFYTDANGREVLECIRNSRPTWNYSVVETINGNYYLINSRIWIQDDQGQLTILTNRSEGGGSIRDGSMELMIHRRTLYDDSLGVDEPLNETAYNQGLVVRDKHILIF</sequence>
<dbReference type="PANTHER" id="PTHR11607:SF3">
    <property type="entry name" value="LYSOSOMAL ALPHA-MANNOSIDASE"/>
    <property type="match status" value="1"/>
</dbReference>
<accession>A0A814UP97</accession>
<gene>
    <name evidence="3" type="ORF">JXQ802_LOCUS23289</name>
    <name evidence="4" type="ORF">JXQ802_LOCUS23329</name>
    <name evidence="2" type="ORF">PYM288_LOCUS15617</name>
</gene>
<dbReference type="AlphaFoldDB" id="A0A814UP97"/>
<evidence type="ECO:0000313" key="2">
    <source>
        <dbReference type="EMBL" id="CAF1020920.1"/>
    </source>
</evidence>
<dbReference type="GO" id="GO:0004559">
    <property type="term" value="F:alpha-mannosidase activity"/>
    <property type="evidence" value="ECO:0007669"/>
    <property type="project" value="InterPro"/>
</dbReference>
<dbReference type="InterPro" id="IPR050843">
    <property type="entry name" value="Glycosyl_Hydrlase_38"/>
</dbReference>
<dbReference type="Gene3D" id="2.70.98.30">
    <property type="entry name" value="Golgi alpha-mannosidase II, domain 4"/>
    <property type="match status" value="1"/>
</dbReference>
<dbReference type="Pfam" id="PF07748">
    <property type="entry name" value="Glyco_hydro_38C"/>
    <property type="match status" value="1"/>
</dbReference>
<dbReference type="InterPro" id="IPR011013">
    <property type="entry name" value="Gal_mutarotase_sf_dom"/>
</dbReference>
<evidence type="ECO:0000313" key="3">
    <source>
        <dbReference type="EMBL" id="CAF1180001.1"/>
    </source>
</evidence>
<dbReference type="Proteomes" id="UP000663870">
    <property type="component" value="Unassembled WGS sequence"/>
</dbReference>
<keyword evidence="5" id="KW-1185">Reference proteome</keyword>
<evidence type="ECO:0000259" key="1">
    <source>
        <dbReference type="Pfam" id="PF07748"/>
    </source>
</evidence>
<dbReference type="InterPro" id="IPR011682">
    <property type="entry name" value="Glyco_hydro_38_C"/>
</dbReference>
<protein>
    <recommendedName>
        <fullName evidence="1">Glycosyl hydrolase family 38 C-terminal domain-containing protein</fullName>
    </recommendedName>
</protein>
<dbReference type="SUPFAM" id="SSF74650">
    <property type="entry name" value="Galactose mutarotase-like"/>
    <property type="match status" value="1"/>
</dbReference>
<comment type="caution">
    <text evidence="3">The sequence shown here is derived from an EMBL/GenBank/DDBJ whole genome shotgun (WGS) entry which is preliminary data.</text>
</comment>
<organism evidence="3 5">
    <name type="scientific">Rotaria sordida</name>
    <dbReference type="NCBI Taxonomy" id="392033"/>
    <lineage>
        <taxon>Eukaryota</taxon>
        <taxon>Metazoa</taxon>
        <taxon>Spiralia</taxon>
        <taxon>Gnathifera</taxon>
        <taxon>Rotifera</taxon>
        <taxon>Eurotatoria</taxon>
        <taxon>Bdelloidea</taxon>
        <taxon>Philodinida</taxon>
        <taxon>Philodinidae</taxon>
        <taxon>Rotaria</taxon>
    </lineage>
</organism>
<dbReference type="GO" id="GO:0005764">
    <property type="term" value="C:lysosome"/>
    <property type="evidence" value="ECO:0007669"/>
    <property type="project" value="TreeGrafter"/>
</dbReference>
<dbReference type="PANTHER" id="PTHR11607">
    <property type="entry name" value="ALPHA-MANNOSIDASE"/>
    <property type="match status" value="1"/>
</dbReference>
<evidence type="ECO:0000313" key="5">
    <source>
        <dbReference type="Proteomes" id="UP000663870"/>
    </source>
</evidence>
<dbReference type="Proteomes" id="UP000663854">
    <property type="component" value="Unassembled WGS sequence"/>
</dbReference>
<dbReference type="EMBL" id="CAJNOL010000728">
    <property type="protein sequence ID" value="CAF1180001.1"/>
    <property type="molecule type" value="Genomic_DNA"/>
</dbReference>
<dbReference type="EMBL" id="CAJNOH010000378">
    <property type="protein sequence ID" value="CAF1020920.1"/>
    <property type="molecule type" value="Genomic_DNA"/>
</dbReference>
<dbReference type="EMBL" id="CAJNOL010000730">
    <property type="protein sequence ID" value="CAF1180687.1"/>
    <property type="molecule type" value="Genomic_DNA"/>
</dbReference>
<proteinExistence type="predicted"/>
<feature type="domain" description="Glycosyl hydrolase family 38 C-terminal" evidence="1">
    <location>
        <begin position="14"/>
        <end position="110"/>
    </location>
</feature>
<dbReference type="GO" id="GO:0006013">
    <property type="term" value="P:mannose metabolic process"/>
    <property type="evidence" value="ECO:0007669"/>
    <property type="project" value="InterPro"/>
</dbReference>